<evidence type="ECO:0000256" key="1">
    <source>
        <dbReference type="SAM" id="MobiDB-lite"/>
    </source>
</evidence>
<feature type="region of interest" description="Disordered" evidence="1">
    <location>
        <begin position="41"/>
        <end position="67"/>
    </location>
</feature>
<proteinExistence type="predicted"/>
<evidence type="ECO:0000313" key="3">
    <source>
        <dbReference type="Proteomes" id="UP000054742"/>
    </source>
</evidence>
<accession>A0A0W0SEK2</accession>
<dbReference type="AlphaFoldDB" id="A0A0W0SEK2"/>
<dbReference type="RefSeq" id="WP_058442116.1">
    <property type="nucleotide sequence ID" value="NZ_CAAAHU010000005.1"/>
</dbReference>
<reference evidence="2 3" key="1">
    <citation type="submission" date="2015-11" db="EMBL/GenBank/DDBJ databases">
        <title>Genomic analysis of 38 Legionella species identifies large and diverse effector repertoires.</title>
        <authorList>
            <person name="Burstein D."/>
            <person name="Amaro F."/>
            <person name="Zusman T."/>
            <person name="Lifshitz Z."/>
            <person name="Cohen O."/>
            <person name="Gilbert J.A."/>
            <person name="Pupko T."/>
            <person name="Shuman H.A."/>
            <person name="Segal G."/>
        </authorList>
    </citation>
    <scope>NUCLEOTIDE SEQUENCE [LARGE SCALE GENOMIC DNA]</scope>
    <source>
        <strain evidence="2 3">ATCC 43878</strain>
    </source>
</reference>
<organism evidence="2 3">
    <name type="scientific">Legionella brunensis</name>
    <dbReference type="NCBI Taxonomy" id="29422"/>
    <lineage>
        <taxon>Bacteria</taxon>
        <taxon>Pseudomonadati</taxon>
        <taxon>Pseudomonadota</taxon>
        <taxon>Gammaproteobacteria</taxon>
        <taxon>Legionellales</taxon>
        <taxon>Legionellaceae</taxon>
        <taxon>Legionella</taxon>
    </lineage>
</organism>
<comment type="caution">
    <text evidence="2">The sequence shown here is derived from an EMBL/GenBank/DDBJ whole genome shotgun (WGS) entry which is preliminary data.</text>
</comment>
<sequence length="67" mass="7819">MFKKTESMKNCEQTSKRAQSLIKTLEESLFFDNGFFPIGFRESPAKDARNKTQKEKEMQPTPPEITF</sequence>
<keyword evidence="3" id="KW-1185">Reference proteome</keyword>
<dbReference type="EMBL" id="LNXV01000029">
    <property type="protein sequence ID" value="KTC81611.1"/>
    <property type="molecule type" value="Genomic_DNA"/>
</dbReference>
<feature type="compositionally biased region" description="Basic and acidic residues" evidence="1">
    <location>
        <begin position="43"/>
        <end position="58"/>
    </location>
</feature>
<dbReference type="PATRIC" id="fig|29422.6.peg.2272"/>
<evidence type="ECO:0000313" key="2">
    <source>
        <dbReference type="EMBL" id="KTC81611.1"/>
    </source>
</evidence>
<dbReference type="Proteomes" id="UP000054742">
    <property type="component" value="Unassembled WGS sequence"/>
</dbReference>
<gene>
    <name evidence="2" type="ORF">Lbru_2131</name>
</gene>
<name>A0A0W0SEK2_9GAMM</name>
<protein>
    <submittedName>
        <fullName evidence="2">Uncharacterized protein</fullName>
    </submittedName>
</protein>